<dbReference type="Pfam" id="PF00385">
    <property type="entry name" value="Chromo"/>
    <property type="match status" value="1"/>
</dbReference>
<evidence type="ECO:0000256" key="7">
    <source>
        <dbReference type="ARBA" id="ARBA00022723"/>
    </source>
</evidence>
<evidence type="ECO:0000256" key="6">
    <source>
        <dbReference type="ARBA" id="ARBA00022722"/>
    </source>
</evidence>
<dbReference type="GO" id="GO:0003677">
    <property type="term" value="F:DNA binding"/>
    <property type="evidence" value="ECO:0007669"/>
    <property type="project" value="UniProtKB-KW"/>
</dbReference>
<dbReference type="Pfam" id="PF17921">
    <property type="entry name" value="Integrase_H2C2"/>
    <property type="match status" value="1"/>
</dbReference>
<feature type="domain" description="Reverse transcriptase" evidence="21">
    <location>
        <begin position="742"/>
        <end position="921"/>
    </location>
</feature>
<dbReference type="EMBL" id="AMBO01000227">
    <property type="protein sequence ID" value="EKD04365.1"/>
    <property type="molecule type" value="Genomic_DNA"/>
</dbReference>
<accession>K1VJP7</accession>
<feature type="region of interest" description="Disordered" evidence="19">
    <location>
        <begin position="610"/>
        <end position="648"/>
    </location>
</feature>
<dbReference type="PROSITE" id="PS50994">
    <property type="entry name" value="INTEGRASE"/>
    <property type="match status" value="1"/>
</dbReference>
<evidence type="ECO:0000256" key="16">
    <source>
        <dbReference type="ARBA" id="ARBA00023125"/>
    </source>
</evidence>
<keyword evidence="10" id="KW-0378">Hydrolase</keyword>
<dbReference type="InterPro" id="IPR041373">
    <property type="entry name" value="RT_RNaseH"/>
</dbReference>
<dbReference type="InParanoid" id="K1VJP7"/>
<comment type="subcellular location">
    <subcellularLocation>
        <location evidence="1">Nucleus</location>
    </subcellularLocation>
</comment>
<evidence type="ECO:0000256" key="14">
    <source>
        <dbReference type="ARBA" id="ARBA00022918"/>
    </source>
</evidence>
<keyword evidence="7" id="KW-0479">Metal-binding</keyword>
<keyword evidence="24" id="KW-1185">Reference proteome</keyword>
<dbReference type="PROSITE" id="PS00598">
    <property type="entry name" value="CHROMO_1"/>
    <property type="match status" value="1"/>
</dbReference>
<evidence type="ECO:0000313" key="23">
    <source>
        <dbReference type="EMBL" id="EKD04365.1"/>
    </source>
</evidence>
<keyword evidence="9" id="KW-0255">Endonuclease</keyword>
<dbReference type="Gene3D" id="2.40.50.40">
    <property type="match status" value="1"/>
</dbReference>
<dbReference type="InterPro" id="IPR041588">
    <property type="entry name" value="Integrase_H2C2"/>
</dbReference>
<comment type="caution">
    <text evidence="23">The sequence shown here is derived from an EMBL/GenBank/DDBJ whole genome shotgun (WGS) entry which is preliminary data.</text>
</comment>
<evidence type="ECO:0000313" key="24">
    <source>
        <dbReference type="Proteomes" id="UP000006757"/>
    </source>
</evidence>
<gene>
    <name evidence="23" type="ORF">A1Q2_01396</name>
</gene>
<dbReference type="SUPFAM" id="SSF50630">
    <property type="entry name" value="Acid proteases"/>
    <property type="match status" value="1"/>
</dbReference>
<dbReference type="FunCoup" id="K1VJP7">
    <property type="interactions" value="2"/>
</dbReference>
<feature type="region of interest" description="Disordered" evidence="19">
    <location>
        <begin position="318"/>
        <end position="338"/>
    </location>
</feature>
<keyword evidence="5" id="KW-0548">Nucleotidyltransferase</keyword>
<dbReference type="Pfam" id="PF13650">
    <property type="entry name" value="Asp_protease_2"/>
    <property type="match status" value="1"/>
</dbReference>
<dbReference type="PROSITE" id="PS50013">
    <property type="entry name" value="CHROMO_2"/>
    <property type="match status" value="1"/>
</dbReference>
<dbReference type="Pfam" id="PF00078">
    <property type="entry name" value="RVT_1"/>
    <property type="match status" value="1"/>
</dbReference>
<dbReference type="OMA" id="CENRESK"/>
<keyword evidence="13" id="KW-0229">DNA integration</keyword>
<feature type="compositionally biased region" description="Basic and acidic residues" evidence="19">
    <location>
        <begin position="34"/>
        <end position="45"/>
    </location>
</feature>
<dbReference type="GO" id="GO:0006508">
    <property type="term" value="P:proteolysis"/>
    <property type="evidence" value="ECO:0007669"/>
    <property type="project" value="UniProtKB-KW"/>
</dbReference>
<dbReference type="GO" id="GO:0005634">
    <property type="term" value="C:nucleus"/>
    <property type="evidence" value="ECO:0007669"/>
    <property type="project" value="UniProtKB-SubCell"/>
</dbReference>
<dbReference type="PROSITE" id="PS50878">
    <property type="entry name" value="RT_POL"/>
    <property type="match status" value="1"/>
</dbReference>
<dbReference type="Pfam" id="PF17917">
    <property type="entry name" value="RT_RNaseH"/>
    <property type="match status" value="1"/>
</dbReference>
<dbReference type="InterPro" id="IPR023779">
    <property type="entry name" value="Chromodomain_CS"/>
</dbReference>
<dbReference type="GO" id="GO:0003887">
    <property type="term" value="F:DNA-directed DNA polymerase activity"/>
    <property type="evidence" value="ECO:0007669"/>
    <property type="project" value="UniProtKB-KW"/>
</dbReference>
<feature type="compositionally biased region" description="Basic residues" evidence="19">
    <location>
        <begin position="575"/>
        <end position="584"/>
    </location>
</feature>
<feature type="compositionally biased region" description="Low complexity" evidence="19">
    <location>
        <begin position="46"/>
        <end position="55"/>
    </location>
</feature>
<dbReference type="Gene3D" id="3.10.10.10">
    <property type="entry name" value="HIV Type 1 Reverse Transcriptase, subunit A, domain 1"/>
    <property type="match status" value="1"/>
</dbReference>
<evidence type="ECO:0000259" key="20">
    <source>
        <dbReference type="PROSITE" id="PS50013"/>
    </source>
</evidence>
<dbReference type="SMART" id="SM00298">
    <property type="entry name" value="CHROMO"/>
    <property type="match status" value="1"/>
</dbReference>
<dbReference type="CDD" id="cd00303">
    <property type="entry name" value="retropepsin_like"/>
    <property type="match status" value="1"/>
</dbReference>
<evidence type="ECO:0000259" key="21">
    <source>
        <dbReference type="PROSITE" id="PS50878"/>
    </source>
</evidence>
<evidence type="ECO:0000259" key="22">
    <source>
        <dbReference type="PROSITE" id="PS50994"/>
    </source>
</evidence>
<organism evidence="23 24">
    <name type="scientific">Trichosporon asahii var. asahii (strain CBS 8904)</name>
    <name type="common">Yeast</name>
    <dbReference type="NCBI Taxonomy" id="1220162"/>
    <lineage>
        <taxon>Eukaryota</taxon>
        <taxon>Fungi</taxon>
        <taxon>Dikarya</taxon>
        <taxon>Basidiomycota</taxon>
        <taxon>Agaricomycotina</taxon>
        <taxon>Tremellomycetes</taxon>
        <taxon>Trichosporonales</taxon>
        <taxon>Trichosporonaceae</taxon>
        <taxon>Trichosporon</taxon>
    </lineage>
</organism>
<feature type="compositionally biased region" description="Low complexity" evidence="19">
    <location>
        <begin position="548"/>
        <end position="562"/>
    </location>
</feature>
<evidence type="ECO:0000256" key="17">
    <source>
        <dbReference type="ARBA" id="ARBA00023172"/>
    </source>
</evidence>
<keyword evidence="4" id="KW-0808">Transferase</keyword>
<name>K1VJP7_TRIAC</name>
<evidence type="ECO:0000256" key="5">
    <source>
        <dbReference type="ARBA" id="ARBA00022695"/>
    </source>
</evidence>
<evidence type="ECO:0000256" key="19">
    <source>
        <dbReference type="SAM" id="MobiDB-lite"/>
    </source>
</evidence>
<dbReference type="InterPro" id="IPR043128">
    <property type="entry name" value="Rev_trsase/Diguanyl_cyclase"/>
</dbReference>
<dbReference type="InterPro" id="IPR016197">
    <property type="entry name" value="Chromo-like_dom_sf"/>
</dbReference>
<evidence type="ECO:0000256" key="4">
    <source>
        <dbReference type="ARBA" id="ARBA00022679"/>
    </source>
</evidence>
<protein>
    <recommendedName>
        <fullName evidence="2">RNA-directed DNA polymerase</fullName>
        <ecNumber evidence="2">2.7.7.49</ecNumber>
    </recommendedName>
</protein>
<keyword evidence="17" id="KW-0233">DNA recombination</keyword>
<evidence type="ECO:0000256" key="13">
    <source>
        <dbReference type="ARBA" id="ARBA00022908"/>
    </source>
</evidence>
<dbReference type="FunFam" id="3.30.420.10:FF:000032">
    <property type="entry name" value="Retrovirus-related Pol polyprotein from transposon 297-like Protein"/>
    <property type="match status" value="1"/>
</dbReference>
<evidence type="ECO:0000256" key="12">
    <source>
        <dbReference type="ARBA" id="ARBA00022884"/>
    </source>
</evidence>
<dbReference type="InterPro" id="IPR043502">
    <property type="entry name" value="DNA/RNA_pol_sf"/>
</dbReference>
<feature type="compositionally biased region" description="Basic and acidic residues" evidence="19">
    <location>
        <begin position="635"/>
        <end position="648"/>
    </location>
</feature>
<dbReference type="GO" id="GO:0046872">
    <property type="term" value="F:metal ion binding"/>
    <property type="evidence" value="ECO:0007669"/>
    <property type="project" value="UniProtKB-KW"/>
</dbReference>
<evidence type="ECO:0000256" key="10">
    <source>
        <dbReference type="ARBA" id="ARBA00022801"/>
    </source>
</evidence>
<keyword evidence="11" id="KW-0460">Magnesium</keyword>
<dbReference type="GO" id="GO:0003964">
    <property type="term" value="F:RNA-directed DNA polymerase activity"/>
    <property type="evidence" value="ECO:0007669"/>
    <property type="project" value="UniProtKB-KW"/>
</dbReference>
<feature type="region of interest" description="Disordered" evidence="19">
    <location>
        <begin position="512"/>
        <end position="587"/>
    </location>
</feature>
<dbReference type="Pfam" id="PF00665">
    <property type="entry name" value="rve"/>
    <property type="match status" value="1"/>
</dbReference>
<dbReference type="InterPro" id="IPR000477">
    <property type="entry name" value="RT_dom"/>
</dbReference>
<feature type="region of interest" description="Disordered" evidence="19">
    <location>
        <begin position="21"/>
        <end position="68"/>
    </location>
</feature>
<feature type="compositionally biased region" description="Acidic residues" evidence="19">
    <location>
        <begin position="1175"/>
        <end position="1192"/>
    </location>
</feature>
<dbReference type="OrthoDB" id="3341476at2759"/>
<keyword evidence="14" id="KW-0695">RNA-directed DNA polymerase</keyword>
<reference evidence="23 24" key="1">
    <citation type="journal article" date="2012" name="Eukaryot. Cell">
        <title>Genome sequence of the Trichosporon asahii environmental strain CBS 8904.</title>
        <authorList>
            <person name="Yang R.Y."/>
            <person name="Li H.T."/>
            <person name="Zhu H."/>
            <person name="Zhou G.P."/>
            <person name="Wang M."/>
            <person name="Wang L."/>
        </authorList>
    </citation>
    <scope>NUCLEOTIDE SEQUENCE [LARGE SCALE GENOMIC DNA]</scope>
    <source>
        <strain evidence="23 24">CBS 8904</strain>
    </source>
</reference>
<evidence type="ECO:0000256" key="2">
    <source>
        <dbReference type="ARBA" id="ARBA00012493"/>
    </source>
</evidence>
<keyword evidence="3" id="KW-0645">Protease</keyword>
<dbReference type="SUPFAM" id="SSF53098">
    <property type="entry name" value="Ribonuclease H-like"/>
    <property type="match status" value="1"/>
</dbReference>
<feature type="domain" description="Chromo" evidence="20">
    <location>
        <begin position="1632"/>
        <end position="1687"/>
    </location>
</feature>
<dbReference type="EC" id="2.7.7.49" evidence="2"/>
<feature type="compositionally biased region" description="Polar residues" evidence="19">
    <location>
        <begin position="21"/>
        <end position="33"/>
    </location>
</feature>
<evidence type="ECO:0000256" key="11">
    <source>
        <dbReference type="ARBA" id="ARBA00022842"/>
    </source>
</evidence>
<dbReference type="InterPro" id="IPR012337">
    <property type="entry name" value="RNaseH-like_sf"/>
</dbReference>
<dbReference type="GO" id="GO:0006310">
    <property type="term" value="P:DNA recombination"/>
    <property type="evidence" value="ECO:0007669"/>
    <property type="project" value="UniProtKB-KW"/>
</dbReference>
<keyword evidence="6" id="KW-0540">Nuclease</keyword>
<dbReference type="GO" id="GO:0004519">
    <property type="term" value="F:endonuclease activity"/>
    <property type="evidence" value="ECO:0007669"/>
    <property type="project" value="UniProtKB-KW"/>
</dbReference>
<dbReference type="GO" id="GO:0003723">
    <property type="term" value="F:RNA binding"/>
    <property type="evidence" value="ECO:0007669"/>
    <property type="project" value="UniProtKB-KW"/>
</dbReference>
<evidence type="ECO:0000256" key="18">
    <source>
        <dbReference type="ARBA" id="ARBA00023242"/>
    </source>
</evidence>
<dbReference type="FunFam" id="3.10.20.370:FF:000003">
    <property type="entry name" value="Transposon Tf2-6 polyprotein"/>
    <property type="match status" value="1"/>
</dbReference>
<dbReference type="InterPro" id="IPR050951">
    <property type="entry name" value="Retrovirus_Pol_polyprotein"/>
</dbReference>
<dbReference type="InterPro" id="IPR021109">
    <property type="entry name" value="Peptidase_aspartic_dom_sf"/>
</dbReference>
<dbReference type="STRING" id="1220162.K1VJP7"/>
<keyword evidence="12" id="KW-0694">RNA-binding</keyword>
<feature type="compositionally biased region" description="Basic and acidic residues" evidence="19">
    <location>
        <begin position="512"/>
        <end position="522"/>
    </location>
</feature>
<proteinExistence type="predicted"/>
<dbReference type="Gene3D" id="3.10.20.370">
    <property type="match status" value="1"/>
</dbReference>
<dbReference type="InterPro" id="IPR005162">
    <property type="entry name" value="Retrotrans_gag_dom"/>
</dbReference>
<feature type="region of interest" description="Disordered" evidence="19">
    <location>
        <begin position="1169"/>
        <end position="1201"/>
    </location>
</feature>
<feature type="domain" description="Integrase catalytic" evidence="22">
    <location>
        <begin position="1324"/>
        <end position="1483"/>
    </location>
</feature>
<dbReference type="GO" id="GO:0006338">
    <property type="term" value="P:chromatin remodeling"/>
    <property type="evidence" value="ECO:0007669"/>
    <property type="project" value="UniProtKB-ARBA"/>
</dbReference>
<dbReference type="Pfam" id="PF03732">
    <property type="entry name" value="Retrotrans_gag"/>
    <property type="match status" value="1"/>
</dbReference>
<dbReference type="PANTHER" id="PTHR37984">
    <property type="entry name" value="PROTEIN CBG26694"/>
    <property type="match status" value="1"/>
</dbReference>
<keyword evidence="15" id="KW-0239">DNA-directed DNA polymerase</keyword>
<dbReference type="PANTHER" id="PTHR37984:SF5">
    <property type="entry name" value="PROTEIN NYNRIN-LIKE"/>
    <property type="match status" value="1"/>
</dbReference>
<feature type="compositionally biased region" description="Acidic residues" evidence="19">
    <location>
        <begin position="618"/>
        <end position="634"/>
    </location>
</feature>
<dbReference type="Gene3D" id="1.10.340.70">
    <property type="match status" value="1"/>
</dbReference>
<dbReference type="InterPro" id="IPR001584">
    <property type="entry name" value="Integrase_cat-core"/>
</dbReference>
<dbReference type="SUPFAM" id="SSF54160">
    <property type="entry name" value="Chromo domain-like"/>
    <property type="match status" value="1"/>
</dbReference>
<dbReference type="Proteomes" id="UP000006757">
    <property type="component" value="Unassembled WGS sequence"/>
</dbReference>
<evidence type="ECO:0000256" key="3">
    <source>
        <dbReference type="ARBA" id="ARBA00022670"/>
    </source>
</evidence>
<dbReference type="FunFam" id="3.30.70.270:FF:000020">
    <property type="entry name" value="Transposon Tf2-6 polyprotein-like Protein"/>
    <property type="match status" value="1"/>
</dbReference>
<dbReference type="InterPro" id="IPR056924">
    <property type="entry name" value="SH3_Tf2-1"/>
</dbReference>
<dbReference type="InterPro" id="IPR023780">
    <property type="entry name" value="Chromo_domain"/>
</dbReference>
<dbReference type="CDD" id="cd01647">
    <property type="entry name" value="RT_LTR"/>
    <property type="match status" value="1"/>
</dbReference>
<dbReference type="Pfam" id="PF24626">
    <property type="entry name" value="SH3_Tf2-1"/>
    <property type="match status" value="1"/>
</dbReference>
<dbReference type="GO" id="GO:0004190">
    <property type="term" value="F:aspartic-type endopeptidase activity"/>
    <property type="evidence" value="ECO:0007669"/>
    <property type="project" value="UniProtKB-KW"/>
</dbReference>
<dbReference type="InterPro" id="IPR000953">
    <property type="entry name" value="Chromo/chromo_shadow_dom"/>
</dbReference>
<dbReference type="InterPro" id="IPR036397">
    <property type="entry name" value="RNaseH_sf"/>
</dbReference>
<dbReference type="Gene3D" id="2.40.70.10">
    <property type="entry name" value="Acid Proteases"/>
    <property type="match status" value="1"/>
</dbReference>
<dbReference type="CDD" id="cd09274">
    <property type="entry name" value="RNase_HI_RT_Ty3"/>
    <property type="match status" value="1"/>
</dbReference>
<sequence>MASATRMQALEAQLQELIDKQTTMQQENTQLRSQVDDIRSRRENTETSSTLSSSSGKHEPKVSSPEYFSGQRNKVTTFITQVRMVIGLQPSRFPTENSKVLYAGSYLRDTAFLWFQPYVASEKQPDWLNDFNLFCKELRSMFGDPDEVATAERQLYNLRQRGSASAYVADFTRYAALVNWNDEALCAQFYRGLKDAIKDELARTDKPKDLKTYKDIAVRIDTRLFERHLERDRSKTFTTTTTTFNNNNRSSYRQSSPSITTTKATITNLRPRMSSPERDHLSAVVSTIRGRITREEYDRRRKHNLCLYCGHVTTTNLESIPTTTTPNREKPKPPTHTQVHGIRENAIRKHITIPFKLYHRDRQSVFAPEHLHALVDSGATNNFIDIRFAHELKLKLHPVPHRDLILLDGAGRKTTIESEVIVNLNFENFGRQWVHCAVTSLHTFPIVLGLPWLQEHDPFISWTLKSIMPSLWAKSKHPVLDKDTALELIGRRRCDPPADHGPVFKKKKVTFDEPVSKTEKATSSRTAAGAIRSPTPDLGSRLEQGLPSSRAAASSKNGRAAAITGTTSAEESNRRAKRNHRKNSKINLRSDTGFEFSKFAPFMPPLDYTRHINHDTNDNTDSDSDTEFDMDTDTDSDRTARAMTPTEDRTSSLSDFALGALLAASYLASGVETEADDSTFVPPEYHDYLDVFSKAEADKLPPHRPFDHHITLQDGKTPPFGPIYSLSEKELGVLREYLDENLDKGFVVPSESPAAAPILFVKKKDGSLRLCVDYRGLNKITVKNRYPLPLIPELLDRLRKAKVFTKIDLRGAYNLLRIAEGDEWKTAFRTRYGLFEYKVMPFGLTNAPASFQHLMNHNFRDMLDDFVIVYLDDILVFSNSIEEHTEHVKLVLQRLREVGLYAKASKCEFHTNSVEFLGFVISDKGISMDMKKVQTILDWPKPCNLHDVRSFLGFCNFYRRFIKGYSVVANPLIRLTRNDVPFTWTDKEQQAFDALKSCFTTADLLHHYDPDQHLVLETDASDYAIAGVLSQEVDKELQPIAFFSRKLSPAELNYEIHDKEMLAIVACFKEWRHYFEGAAHNITVYTDHRSLEYFTTSKQLTRRQARWSEFLSEFNFTIVYRPGLKGTKPDALTRRRDYHPLEKGSSLSTAANPQNHRALLRPEQYLATATGDHTSDDDNNNSDNDTDTDTDNDNTTPRIDLSSDITLRFKNALEQDPDRGFYHKEAQNPQNHTFTYDESGLILYDDRWYVPKSDELRLRLVRECHDHPTAGHPGQRKTLQLLQRNYWWPHMKGWVNNYVDTCHECKRAKSRRHSPYGFLKPLPVPPYPWSSVSMDLIEGLPESNGFDCILVVVDRLTKMAIFIPTTKNLTAEELARLYLKHVFAKDGVPQSIVSDRGSEFDSRFFRAFTELLGIDLAMSTSYHPETDGQTERVNQTLEQYLRLYINYQQDNWYWMLPMAEFTYNNTTHSSTTVSPFFANKGYHPRSHFTPRDDSEVRTNSPDARNEVEGLADLHGHLREQMQIAADTAKHFYDKGRTKAPSFKRNQQVWLDARHINTTRPQKKLDHKFLGPFKIKRKISDMAYTLDLPKDMKARGLHDVFNVKLLEPYRKNKIPRRHQPPPPPVEIDGQPEYEVEAILAHKLDRRYKDPNFYLIRWRGYDTSQDSWEPTEALENAQDILRDFWEKRQ</sequence>
<dbReference type="HOGENOM" id="CLU_000384_38_3_1"/>
<keyword evidence="16" id="KW-0238">DNA-binding</keyword>
<evidence type="ECO:0000256" key="1">
    <source>
        <dbReference type="ARBA" id="ARBA00004123"/>
    </source>
</evidence>
<evidence type="ECO:0000256" key="8">
    <source>
        <dbReference type="ARBA" id="ARBA00022750"/>
    </source>
</evidence>
<dbReference type="GO" id="GO:0015074">
    <property type="term" value="P:DNA integration"/>
    <property type="evidence" value="ECO:0007669"/>
    <property type="project" value="UniProtKB-KW"/>
</dbReference>
<dbReference type="eggNOG" id="KOG0017">
    <property type="taxonomic scope" value="Eukaryota"/>
</dbReference>
<dbReference type="Gene3D" id="3.30.70.270">
    <property type="match status" value="2"/>
</dbReference>
<evidence type="ECO:0000256" key="9">
    <source>
        <dbReference type="ARBA" id="ARBA00022759"/>
    </source>
</evidence>
<keyword evidence="8" id="KW-0064">Aspartyl protease</keyword>
<evidence type="ECO:0000256" key="15">
    <source>
        <dbReference type="ARBA" id="ARBA00022932"/>
    </source>
</evidence>
<keyword evidence="18" id="KW-0539">Nucleus</keyword>
<dbReference type="CDD" id="cd18980">
    <property type="entry name" value="CD_NC-like"/>
    <property type="match status" value="1"/>
</dbReference>
<dbReference type="SUPFAM" id="SSF56672">
    <property type="entry name" value="DNA/RNA polymerases"/>
    <property type="match status" value="1"/>
</dbReference>
<dbReference type="Gene3D" id="3.30.420.10">
    <property type="entry name" value="Ribonuclease H-like superfamily/Ribonuclease H"/>
    <property type="match status" value="1"/>
</dbReference>